<evidence type="ECO:0000259" key="20">
    <source>
        <dbReference type="Pfam" id="PF13807"/>
    </source>
</evidence>
<evidence type="ECO:0000256" key="8">
    <source>
        <dbReference type="ARBA" id="ARBA00022692"/>
    </source>
</evidence>
<sequence length="717" mass="77988">MAISQNQSQLSFRHPVSPRYSDDASEIHYGAVLLTIWRGKWLIAILSLLFAVAGGYYANVLATPLYRATAVVILQTQQDQIVDLQSVAAGMTGDSTEVNSELEVLRSRGLLGKVVDQLELVKDPEFNASLRPPHLGEQAVGWIKSAVGLPVGTDTVDAPLPSTIQQRADVVSSVLEKMSVSNVRNSLVFNISISTQSPWKSAEIADTIAQLYIRDQIDVKYEATEQATRWLTGRVAELRTALEVAERKISDFSAATQLISPEGLQSLERQIKHLRDRIRASKKINAALIAQLTLAEQAPSRSAKAAALDDGQLSQLLSGLENGTASAAAFDAWADRIVRQIRLDIAESDAQWQALTASAQTLNQQIAQQGEDLISLQQLSREAEATRSLYEHFLLRLKETSVQQGIQKADGRVLSHAVVPFSPFFPRKTHIMTLALILGAIVGAGIVLLREMRNDSLRTASDLEAETGHVVLGQIPLLPGTARKNVLNYLSDKPASEAAEAVRNLRTSLMLPHVRTPPQVIVSTSALPGEGKTTTALALAHNLLGLGKKVLLIDGDMRRSTLQQSFSDLPGGGILSVLSGAQTLQQAVHRSPDFGADILAGGNDCHSAADHFASEPFEDLIAEARATYDAVIIDTPPVLAVPDARIIAEQSDAIIFTVRWDSTGKQQIEEAIRLFRHSNQRITGMVLNQINPKGMKRYGYRGKFDAYRSCGTAYYAN</sequence>
<evidence type="ECO:0000256" key="6">
    <source>
        <dbReference type="ARBA" id="ARBA00022519"/>
    </source>
</evidence>
<dbReference type="AlphaFoldDB" id="A0A927HFI6"/>
<dbReference type="NCBIfam" id="TIGR01007">
    <property type="entry name" value="eps_fam"/>
    <property type="match status" value="1"/>
</dbReference>
<evidence type="ECO:0000256" key="4">
    <source>
        <dbReference type="ARBA" id="ARBA00011903"/>
    </source>
</evidence>
<keyword evidence="14" id="KW-0829">Tyrosine-protein kinase</keyword>
<evidence type="ECO:0000256" key="3">
    <source>
        <dbReference type="ARBA" id="ARBA00008883"/>
    </source>
</evidence>
<evidence type="ECO:0000256" key="5">
    <source>
        <dbReference type="ARBA" id="ARBA00022475"/>
    </source>
</evidence>
<dbReference type="InterPro" id="IPR003856">
    <property type="entry name" value="LPS_length_determ_N"/>
</dbReference>
<evidence type="ECO:0000256" key="12">
    <source>
        <dbReference type="ARBA" id="ARBA00022989"/>
    </source>
</evidence>
<dbReference type="Gene3D" id="3.40.50.300">
    <property type="entry name" value="P-loop containing nucleotide triphosphate hydrolases"/>
    <property type="match status" value="1"/>
</dbReference>
<keyword evidence="5" id="KW-1003">Cell membrane</keyword>
<keyword evidence="16" id="KW-0175">Coiled coil</keyword>
<dbReference type="Pfam" id="PF13807">
    <property type="entry name" value="GNVR"/>
    <property type="match status" value="1"/>
</dbReference>
<keyword evidence="12 17" id="KW-1133">Transmembrane helix</keyword>
<dbReference type="Pfam" id="PF13614">
    <property type="entry name" value="AAA_31"/>
    <property type="match status" value="1"/>
</dbReference>
<keyword evidence="10" id="KW-0418">Kinase</keyword>
<protein>
    <recommendedName>
        <fullName evidence="4">non-specific protein-tyrosine kinase</fullName>
        <ecNumber evidence="4">2.7.10.2</ecNumber>
    </recommendedName>
</protein>
<dbReference type="EC" id="2.7.10.2" evidence="4"/>
<comment type="catalytic activity">
    <reaction evidence="15">
        <text>L-tyrosyl-[protein] + ATP = O-phospho-L-tyrosyl-[protein] + ADP + H(+)</text>
        <dbReference type="Rhea" id="RHEA:10596"/>
        <dbReference type="Rhea" id="RHEA-COMP:10136"/>
        <dbReference type="Rhea" id="RHEA-COMP:20101"/>
        <dbReference type="ChEBI" id="CHEBI:15378"/>
        <dbReference type="ChEBI" id="CHEBI:30616"/>
        <dbReference type="ChEBI" id="CHEBI:46858"/>
        <dbReference type="ChEBI" id="CHEBI:61978"/>
        <dbReference type="ChEBI" id="CHEBI:456216"/>
        <dbReference type="EC" id="2.7.10.2"/>
    </reaction>
</comment>
<evidence type="ECO:0000256" key="2">
    <source>
        <dbReference type="ARBA" id="ARBA00007316"/>
    </source>
</evidence>
<name>A0A927HFI6_9RHOB</name>
<feature type="domain" description="Tyrosine-protein kinase G-rich" evidence="20">
    <location>
        <begin position="376"/>
        <end position="452"/>
    </location>
</feature>
<evidence type="ECO:0000256" key="17">
    <source>
        <dbReference type="SAM" id="Phobius"/>
    </source>
</evidence>
<dbReference type="SUPFAM" id="SSF52540">
    <property type="entry name" value="P-loop containing nucleoside triphosphate hydrolases"/>
    <property type="match status" value="1"/>
</dbReference>
<keyword evidence="8 17" id="KW-0812">Transmembrane</keyword>
<dbReference type="CDD" id="cd05387">
    <property type="entry name" value="BY-kinase"/>
    <property type="match status" value="1"/>
</dbReference>
<dbReference type="InterPro" id="IPR032807">
    <property type="entry name" value="GNVR"/>
</dbReference>
<dbReference type="PANTHER" id="PTHR32309">
    <property type="entry name" value="TYROSINE-PROTEIN KINASE"/>
    <property type="match status" value="1"/>
</dbReference>
<evidence type="ECO:0000256" key="10">
    <source>
        <dbReference type="ARBA" id="ARBA00022777"/>
    </source>
</evidence>
<organism evidence="21 22">
    <name type="scientific">Sulfitobacter aestuariivivens</name>
    <dbReference type="NCBI Taxonomy" id="2766981"/>
    <lineage>
        <taxon>Bacteria</taxon>
        <taxon>Pseudomonadati</taxon>
        <taxon>Pseudomonadota</taxon>
        <taxon>Alphaproteobacteria</taxon>
        <taxon>Rhodobacterales</taxon>
        <taxon>Roseobacteraceae</taxon>
        <taxon>Sulfitobacter</taxon>
    </lineage>
</organism>
<evidence type="ECO:0000256" key="9">
    <source>
        <dbReference type="ARBA" id="ARBA00022741"/>
    </source>
</evidence>
<evidence type="ECO:0000259" key="18">
    <source>
        <dbReference type="Pfam" id="PF02706"/>
    </source>
</evidence>
<feature type="coiled-coil region" evidence="16">
    <location>
        <begin position="235"/>
        <end position="284"/>
    </location>
</feature>
<comment type="caution">
    <text evidence="21">The sequence shown here is derived from an EMBL/GenBank/DDBJ whole genome shotgun (WGS) entry which is preliminary data.</text>
</comment>
<evidence type="ECO:0000256" key="7">
    <source>
        <dbReference type="ARBA" id="ARBA00022679"/>
    </source>
</evidence>
<keyword evidence="7 21" id="KW-0808">Transferase</keyword>
<evidence type="ECO:0000313" key="21">
    <source>
        <dbReference type="EMBL" id="MBD3664976.1"/>
    </source>
</evidence>
<keyword evidence="6" id="KW-0997">Cell inner membrane</keyword>
<dbReference type="InterPro" id="IPR005702">
    <property type="entry name" value="Wzc-like_C"/>
</dbReference>
<evidence type="ECO:0000256" key="14">
    <source>
        <dbReference type="ARBA" id="ARBA00023137"/>
    </source>
</evidence>
<dbReference type="EMBL" id="JACTAG010000002">
    <property type="protein sequence ID" value="MBD3664976.1"/>
    <property type="molecule type" value="Genomic_DNA"/>
</dbReference>
<keyword evidence="9" id="KW-0547">Nucleotide-binding</keyword>
<dbReference type="GO" id="GO:0005886">
    <property type="term" value="C:plasma membrane"/>
    <property type="evidence" value="ECO:0007669"/>
    <property type="project" value="UniProtKB-SubCell"/>
</dbReference>
<evidence type="ECO:0000259" key="19">
    <source>
        <dbReference type="Pfam" id="PF13614"/>
    </source>
</evidence>
<feature type="domain" description="AAA" evidence="19">
    <location>
        <begin position="529"/>
        <end position="677"/>
    </location>
</feature>
<dbReference type="PANTHER" id="PTHR32309:SF13">
    <property type="entry name" value="FERRIC ENTEROBACTIN TRANSPORT PROTEIN FEPE"/>
    <property type="match status" value="1"/>
</dbReference>
<evidence type="ECO:0000313" key="22">
    <source>
        <dbReference type="Proteomes" id="UP000635142"/>
    </source>
</evidence>
<evidence type="ECO:0000256" key="11">
    <source>
        <dbReference type="ARBA" id="ARBA00022840"/>
    </source>
</evidence>
<proteinExistence type="inferred from homology"/>
<evidence type="ECO:0000256" key="1">
    <source>
        <dbReference type="ARBA" id="ARBA00004429"/>
    </source>
</evidence>
<keyword evidence="22" id="KW-1185">Reference proteome</keyword>
<comment type="similarity">
    <text evidence="2">Belongs to the CpsD/CapB family.</text>
</comment>
<dbReference type="Proteomes" id="UP000635142">
    <property type="component" value="Unassembled WGS sequence"/>
</dbReference>
<dbReference type="InterPro" id="IPR027417">
    <property type="entry name" value="P-loop_NTPase"/>
</dbReference>
<dbReference type="GO" id="GO:0005524">
    <property type="term" value="F:ATP binding"/>
    <property type="evidence" value="ECO:0007669"/>
    <property type="project" value="UniProtKB-KW"/>
</dbReference>
<accession>A0A927HFI6</accession>
<feature type="domain" description="Polysaccharide chain length determinant N-terminal" evidence="18">
    <location>
        <begin position="32"/>
        <end position="118"/>
    </location>
</feature>
<evidence type="ECO:0000256" key="15">
    <source>
        <dbReference type="ARBA" id="ARBA00051245"/>
    </source>
</evidence>
<dbReference type="RefSeq" id="WP_191075983.1">
    <property type="nucleotide sequence ID" value="NZ_JACTAG010000002.1"/>
</dbReference>
<dbReference type="InterPro" id="IPR025669">
    <property type="entry name" value="AAA_dom"/>
</dbReference>
<dbReference type="InterPro" id="IPR050445">
    <property type="entry name" value="Bact_polysacc_biosynth/exp"/>
</dbReference>
<dbReference type="Pfam" id="PF02706">
    <property type="entry name" value="Wzz"/>
    <property type="match status" value="1"/>
</dbReference>
<reference evidence="21" key="1">
    <citation type="submission" date="2020-08" db="EMBL/GenBank/DDBJ databases">
        <title>Sulfitobacter aestuariivivens sp. nov., isolated from a tidal flat.</title>
        <authorList>
            <person name="Park S."/>
            <person name="Yoon J.-H."/>
        </authorList>
    </citation>
    <scope>NUCLEOTIDE SEQUENCE</scope>
    <source>
        <strain evidence="21">TSTF-M16</strain>
    </source>
</reference>
<comment type="subcellular location">
    <subcellularLocation>
        <location evidence="1">Cell inner membrane</location>
        <topology evidence="1">Multi-pass membrane protein</topology>
    </subcellularLocation>
</comment>
<feature type="transmembrane region" description="Helical" evidence="17">
    <location>
        <begin position="431"/>
        <end position="449"/>
    </location>
</feature>
<dbReference type="GO" id="GO:0004715">
    <property type="term" value="F:non-membrane spanning protein tyrosine kinase activity"/>
    <property type="evidence" value="ECO:0007669"/>
    <property type="project" value="UniProtKB-EC"/>
</dbReference>
<keyword evidence="13 17" id="KW-0472">Membrane</keyword>
<comment type="similarity">
    <text evidence="3">Belongs to the etk/wzc family.</text>
</comment>
<evidence type="ECO:0000256" key="16">
    <source>
        <dbReference type="SAM" id="Coils"/>
    </source>
</evidence>
<feature type="transmembrane region" description="Helical" evidence="17">
    <location>
        <begin position="41"/>
        <end position="58"/>
    </location>
</feature>
<gene>
    <name evidence="21" type="ORF">H9Q16_13670</name>
</gene>
<keyword evidence="11" id="KW-0067">ATP-binding</keyword>
<evidence type="ECO:0000256" key="13">
    <source>
        <dbReference type="ARBA" id="ARBA00023136"/>
    </source>
</evidence>